<keyword evidence="8" id="KW-0239">DNA-directed DNA polymerase</keyword>
<keyword evidence="4" id="KW-0378">Hydrolase</keyword>
<proteinExistence type="predicted"/>
<gene>
    <name evidence="11" type="ORF">PHPALM_6749</name>
</gene>
<evidence type="ECO:0000256" key="6">
    <source>
        <dbReference type="ARBA" id="ARBA00022908"/>
    </source>
</evidence>
<dbReference type="InterPro" id="IPR036397">
    <property type="entry name" value="RNaseH_sf"/>
</dbReference>
<dbReference type="Proteomes" id="UP000237271">
    <property type="component" value="Unassembled WGS sequence"/>
</dbReference>
<organism evidence="11 12">
    <name type="scientific">Phytophthora palmivora</name>
    <dbReference type="NCBI Taxonomy" id="4796"/>
    <lineage>
        <taxon>Eukaryota</taxon>
        <taxon>Sar</taxon>
        <taxon>Stramenopiles</taxon>
        <taxon>Oomycota</taxon>
        <taxon>Peronosporomycetes</taxon>
        <taxon>Peronosporales</taxon>
        <taxon>Peronosporaceae</taxon>
        <taxon>Phytophthora</taxon>
    </lineage>
</organism>
<dbReference type="GO" id="GO:0006310">
    <property type="term" value="P:DNA recombination"/>
    <property type="evidence" value="ECO:0007669"/>
    <property type="project" value="UniProtKB-KW"/>
</dbReference>
<protein>
    <recommendedName>
        <fullName evidence="10">Integrase catalytic domain-containing protein</fullName>
    </recommendedName>
</protein>
<evidence type="ECO:0000256" key="4">
    <source>
        <dbReference type="ARBA" id="ARBA00022801"/>
    </source>
</evidence>
<keyword evidence="6" id="KW-0229">DNA integration</keyword>
<dbReference type="PANTHER" id="PTHR42648:SF11">
    <property type="entry name" value="TRANSPOSON TY4-P GAG-POL POLYPROTEIN"/>
    <property type="match status" value="1"/>
</dbReference>
<evidence type="ECO:0000313" key="12">
    <source>
        <dbReference type="Proteomes" id="UP000237271"/>
    </source>
</evidence>
<dbReference type="OrthoDB" id="114470at2759"/>
<dbReference type="InterPro" id="IPR012337">
    <property type="entry name" value="RNaseH-like_sf"/>
</dbReference>
<dbReference type="Pfam" id="PF00665">
    <property type="entry name" value="rve"/>
    <property type="match status" value="1"/>
</dbReference>
<evidence type="ECO:0000259" key="10">
    <source>
        <dbReference type="PROSITE" id="PS50994"/>
    </source>
</evidence>
<keyword evidence="1" id="KW-0540">Nuclease</keyword>
<dbReference type="InterPro" id="IPR039537">
    <property type="entry name" value="Retrotran_Ty1/copia-like"/>
</dbReference>
<dbReference type="GO" id="GO:0046872">
    <property type="term" value="F:metal ion binding"/>
    <property type="evidence" value="ECO:0007669"/>
    <property type="project" value="UniProtKB-KW"/>
</dbReference>
<dbReference type="GO" id="GO:0004519">
    <property type="term" value="F:endonuclease activity"/>
    <property type="evidence" value="ECO:0007669"/>
    <property type="project" value="UniProtKB-KW"/>
</dbReference>
<evidence type="ECO:0000313" key="11">
    <source>
        <dbReference type="EMBL" id="POM76055.1"/>
    </source>
</evidence>
<dbReference type="GO" id="GO:0015074">
    <property type="term" value="P:DNA integration"/>
    <property type="evidence" value="ECO:0007669"/>
    <property type="project" value="UniProtKB-KW"/>
</dbReference>
<reference evidence="11 12" key="1">
    <citation type="journal article" date="2017" name="Genome Biol. Evol.">
        <title>Phytophthora megakarya and P. palmivora, closely related causal agents of cacao black pod rot, underwent increases in genome sizes and gene numbers by different mechanisms.</title>
        <authorList>
            <person name="Ali S.S."/>
            <person name="Shao J."/>
            <person name="Lary D.J."/>
            <person name="Kronmiller B."/>
            <person name="Shen D."/>
            <person name="Strem M.D."/>
            <person name="Amoako-Attah I."/>
            <person name="Akrofi A.Y."/>
            <person name="Begoude B.A."/>
            <person name="Ten Hoopen G.M."/>
            <person name="Coulibaly K."/>
            <person name="Kebe B.I."/>
            <person name="Melnick R.L."/>
            <person name="Guiltinan M.J."/>
            <person name="Tyler B.M."/>
            <person name="Meinhardt L.W."/>
            <person name="Bailey B.A."/>
        </authorList>
    </citation>
    <scope>NUCLEOTIDE SEQUENCE [LARGE SCALE GENOMIC DNA]</scope>
    <source>
        <strain evidence="12">sbr112.9</strain>
    </source>
</reference>
<dbReference type="GO" id="GO:0003887">
    <property type="term" value="F:DNA-directed DNA polymerase activity"/>
    <property type="evidence" value="ECO:0007669"/>
    <property type="project" value="UniProtKB-KW"/>
</dbReference>
<keyword evidence="9" id="KW-0233">DNA recombination</keyword>
<feature type="domain" description="Integrase catalytic" evidence="10">
    <location>
        <begin position="106"/>
        <end position="217"/>
    </location>
</feature>
<dbReference type="PANTHER" id="PTHR42648">
    <property type="entry name" value="TRANSPOSASE, PUTATIVE-RELATED"/>
    <property type="match status" value="1"/>
</dbReference>
<accession>A0A2P4YE04</accession>
<evidence type="ECO:0000256" key="1">
    <source>
        <dbReference type="ARBA" id="ARBA00022722"/>
    </source>
</evidence>
<keyword evidence="2" id="KW-0479">Metal-binding</keyword>
<keyword evidence="7" id="KW-0695">RNA-directed DNA polymerase</keyword>
<comment type="caution">
    <text evidence="11">The sequence shown here is derived from an EMBL/GenBank/DDBJ whole genome shotgun (WGS) entry which is preliminary data.</text>
</comment>
<dbReference type="Gene3D" id="3.30.420.10">
    <property type="entry name" value="Ribonuclease H-like superfamily/Ribonuclease H"/>
    <property type="match status" value="1"/>
</dbReference>
<evidence type="ECO:0000256" key="2">
    <source>
        <dbReference type="ARBA" id="ARBA00022723"/>
    </source>
</evidence>
<evidence type="ECO:0000256" key="9">
    <source>
        <dbReference type="ARBA" id="ARBA00023172"/>
    </source>
</evidence>
<dbReference type="SUPFAM" id="SSF53098">
    <property type="entry name" value="Ribonuclease H-like"/>
    <property type="match status" value="1"/>
</dbReference>
<keyword evidence="12" id="KW-1185">Reference proteome</keyword>
<evidence type="ECO:0000256" key="8">
    <source>
        <dbReference type="ARBA" id="ARBA00022932"/>
    </source>
</evidence>
<keyword evidence="5" id="KW-0460">Magnesium</keyword>
<dbReference type="GO" id="GO:0016787">
    <property type="term" value="F:hydrolase activity"/>
    <property type="evidence" value="ECO:0007669"/>
    <property type="project" value="UniProtKB-KW"/>
</dbReference>
<keyword evidence="8" id="KW-0808">Transferase</keyword>
<evidence type="ECO:0000256" key="7">
    <source>
        <dbReference type="ARBA" id="ARBA00022918"/>
    </source>
</evidence>
<dbReference type="InterPro" id="IPR001584">
    <property type="entry name" value="Integrase_cat-core"/>
</dbReference>
<dbReference type="GO" id="GO:0003676">
    <property type="term" value="F:nucleic acid binding"/>
    <property type="evidence" value="ECO:0007669"/>
    <property type="project" value="InterPro"/>
</dbReference>
<dbReference type="AlphaFoldDB" id="A0A2P4YE04"/>
<dbReference type="GO" id="GO:0003964">
    <property type="term" value="F:RNA-directed DNA polymerase activity"/>
    <property type="evidence" value="ECO:0007669"/>
    <property type="project" value="UniProtKB-KW"/>
</dbReference>
<dbReference type="PROSITE" id="PS50994">
    <property type="entry name" value="INTEGRASE"/>
    <property type="match status" value="1"/>
</dbReference>
<keyword evidence="8" id="KW-0548">Nucleotidyltransferase</keyword>
<evidence type="ECO:0000256" key="5">
    <source>
        <dbReference type="ARBA" id="ARBA00022842"/>
    </source>
</evidence>
<evidence type="ECO:0000256" key="3">
    <source>
        <dbReference type="ARBA" id="ARBA00022759"/>
    </source>
</evidence>
<name>A0A2P4YE04_9STRA</name>
<keyword evidence="3" id="KW-0255">Endonuclease</keyword>
<sequence length="217" mass="24719">MSGEFQSKSCIIWDKSRAIASGKKISKAYVLDCQENTANYTEYSMVSSKWELWHAHMEPLNEASLARNRQTTHGIPTTQQKFEKLCGGSMKGKQTVAKFPSQSLTRTRCPLDLAHTDVMGPMKTKSKGGARYVLTFVDDYSRFVVAYFLTMKSEVSSNFESFVKLYENQWGRRIKYLRSDNGTEFSNKAMDKICETNGSLHQKTVPYSPSKTAWQNE</sequence>
<dbReference type="EMBL" id="NCKW01003554">
    <property type="protein sequence ID" value="POM76055.1"/>
    <property type="molecule type" value="Genomic_DNA"/>
</dbReference>